<feature type="transmembrane region" description="Helical" evidence="7">
    <location>
        <begin position="119"/>
        <end position="140"/>
    </location>
</feature>
<feature type="transmembrane region" description="Helical" evidence="7">
    <location>
        <begin position="28"/>
        <end position="50"/>
    </location>
</feature>
<evidence type="ECO:0000256" key="2">
    <source>
        <dbReference type="ARBA" id="ARBA00022448"/>
    </source>
</evidence>
<feature type="transmembrane region" description="Helical" evidence="7">
    <location>
        <begin position="152"/>
        <end position="174"/>
    </location>
</feature>
<dbReference type="PRINTS" id="PR01036">
    <property type="entry name" value="TCRTETB"/>
</dbReference>
<dbReference type="InterPro" id="IPR004638">
    <property type="entry name" value="EmrB-like"/>
</dbReference>
<keyword evidence="10" id="KW-1185">Reference proteome</keyword>
<sequence length="475" mass="47946">MTDRAVTDRPATERAAGREALGGPVVRAALLLAAGAFVALLDTTVVGVALESFARRFDAGLAQVQWVATAYLLAMSAVIPATGWAARRFGAVACWTASLAVFLLGSVLCGLAWSLGSLVAFRAVQGLGAGMLFPLMRILVVQVAGPARMGRTMALIAVPVLVAPVAGPVVGGALVQGHSWRWVFLLNVPVCLAVAVLSPLLMRNRRDDAPGRLDLAGLVTVSGGLTAAVLGFVRLGGGRPVGDLRVLGPLLAAAVLLTAHGLLSRRRRERALLDFGLFRDRAFAASSAVSLLNSFGLYGAVVLVPLFFQQAGGRGPLTAGLVMVAQGAGAGAAVLLVGRVIDARSNPRALVLAGLALVAAGLAVFARADAAEPGGLLLAALFAQGVGLALAASPVMVTLYHSLPPAAAPAATTLNAVAQQLGAAAGTAVVALVLQHASPGGAGTVAAFRPAFAVALGFVLLTAVPAAFLPARRKS</sequence>
<dbReference type="InterPro" id="IPR020846">
    <property type="entry name" value="MFS_dom"/>
</dbReference>
<feature type="transmembrane region" description="Helical" evidence="7">
    <location>
        <begin position="349"/>
        <end position="368"/>
    </location>
</feature>
<dbReference type="Gene3D" id="1.20.1720.10">
    <property type="entry name" value="Multidrug resistance protein D"/>
    <property type="match status" value="1"/>
</dbReference>
<dbReference type="EMBL" id="JXZB01000004">
    <property type="protein sequence ID" value="KIQ61887.1"/>
    <property type="molecule type" value="Genomic_DNA"/>
</dbReference>
<dbReference type="GO" id="GO:0005886">
    <property type="term" value="C:plasma membrane"/>
    <property type="evidence" value="ECO:0007669"/>
    <property type="project" value="UniProtKB-SubCell"/>
</dbReference>
<protein>
    <submittedName>
        <fullName evidence="9">Drug resistance transporter EmrB/QacA subfamily</fullName>
    </submittedName>
</protein>
<comment type="subcellular location">
    <subcellularLocation>
        <location evidence="1">Cell membrane</location>
        <topology evidence="1">Multi-pass membrane protein</topology>
    </subcellularLocation>
</comment>
<feature type="transmembrane region" description="Helical" evidence="7">
    <location>
        <begin position="180"/>
        <end position="201"/>
    </location>
</feature>
<organism evidence="9 10">
    <name type="scientific">Kitasatospora griseola</name>
    <name type="common">Streptomyces griseolosporeus</name>
    <dbReference type="NCBI Taxonomy" id="2064"/>
    <lineage>
        <taxon>Bacteria</taxon>
        <taxon>Bacillati</taxon>
        <taxon>Actinomycetota</taxon>
        <taxon>Actinomycetes</taxon>
        <taxon>Kitasatosporales</taxon>
        <taxon>Streptomycetaceae</taxon>
        <taxon>Kitasatospora</taxon>
    </lineage>
</organism>
<evidence type="ECO:0000256" key="6">
    <source>
        <dbReference type="ARBA" id="ARBA00023136"/>
    </source>
</evidence>
<keyword evidence="4 7" id="KW-0812">Transmembrane</keyword>
<dbReference type="PANTHER" id="PTHR23501:SF1">
    <property type="entry name" value="TRANSPORT PROTEIN HSRA-RELATED"/>
    <property type="match status" value="1"/>
</dbReference>
<evidence type="ECO:0000259" key="8">
    <source>
        <dbReference type="PROSITE" id="PS50850"/>
    </source>
</evidence>
<feature type="transmembrane region" description="Helical" evidence="7">
    <location>
        <begin position="283"/>
        <end position="307"/>
    </location>
</feature>
<gene>
    <name evidence="9" type="ORF">TR51_21855</name>
</gene>
<evidence type="ECO:0000256" key="3">
    <source>
        <dbReference type="ARBA" id="ARBA00022475"/>
    </source>
</evidence>
<evidence type="ECO:0000313" key="10">
    <source>
        <dbReference type="Proteomes" id="UP000032066"/>
    </source>
</evidence>
<feature type="transmembrane region" description="Helical" evidence="7">
    <location>
        <begin position="319"/>
        <end position="337"/>
    </location>
</feature>
<evidence type="ECO:0000256" key="1">
    <source>
        <dbReference type="ARBA" id="ARBA00004651"/>
    </source>
</evidence>
<accession>A0A0D0PN15</accession>
<dbReference type="OrthoDB" id="9812221at2"/>
<feature type="transmembrane region" description="Helical" evidence="7">
    <location>
        <begin position="62"/>
        <end position="85"/>
    </location>
</feature>
<dbReference type="InterPro" id="IPR011701">
    <property type="entry name" value="MFS"/>
</dbReference>
<reference evidence="9 10" key="1">
    <citation type="submission" date="2015-02" db="EMBL/GenBank/DDBJ databases">
        <title>Draft genome sequence of Kitasatospora griseola MF730-N6, a bafilomycin, terpentecin and satosporin producer.</title>
        <authorList>
            <person name="Arens J.C."/>
            <person name="Haltli B."/>
            <person name="Kerr R.G."/>
        </authorList>
    </citation>
    <scope>NUCLEOTIDE SEQUENCE [LARGE SCALE GENOMIC DNA]</scope>
    <source>
        <strain evidence="9 10">MF730-N6</strain>
    </source>
</reference>
<feature type="transmembrane region" description="Helical" evidence="7">
    <location>
        <begin position="213"/>
        <end position="234"/>
    </location>
</feature>
<keyword evidence="6 7" id="KW-0472">Membrane</keyword>
<keyword evidence="3" id="KW-1003">Cell membrane</keyword>
<dbReference type="Gene3D" id="1.20.1250.20">
    <property type="entry name" value="MFS general substrate transporter like domains"/>
    <property type="match status" value="1"/>
</dbReference>
<dbReference type="AlphaFoldDB" id="A0A0D0PN15"/>
<feature type="transmembrane region" description="Helical" evidence="7">
    <location>
        <begin position="246"/>
        <end position="263"/>
    </location>
</feature>
<name>A0A0D0PN15_KITGR</name>
<comment type="caution">
    <text evidence="9">The sequence shown here is derived from an EMBL/GenBank/DDBJ whole genome shotgun (WGS) entry which is preliminary data.</text>
</comment>
<keyword evidence="2" id="KW-0813">Transport</keyword>
<dbReference type="PATRIC" id="fig|2064.6.peg.4696"/>
<feature type="transmembrane region" description="Helical" evidence="7">
    <location>
        <begin position="412"/>
        <end position="434"/>
    </location>
</feature>
<feature type="domain" description="Major facilitator superfamily (MFS) profile" evidence="8">
    <location>
        <begin position="28"/>
        <end position="474"/>
    </location>
</feature>
<dbReference type="InterPro" id="IPR036259">
    <property type="entry name" value="MFS_trans_sf"/>
</dbReference>
<dbReference type="Pfam" id="PF07690">
    <property type="entry name" value="MFS_1"/>
    <property type="match status" value="1"/>
</dbReference>
<feature type="transmembrane region" description="Helical" evidence="7">
    <location>
        <begin position="92"/>
        <end position="113"/>
    </location>
</feature>
<evidence type="ECO:0000256" key="5">
    <source>
        <dbReference type="ARBA" id="ARBA00022989"/>
    </source>
</evidence>
<dbReference type="NCBIfam" id="TIGR00711">
    <property type="entry name" value="efflux_EmrB"/>
    <property type="match status" value="1"/>
</dbReference>
<feature type="transmembrane region" description="Helical" evidence="7">
    <location>
        <begin position="374"/>
        <end position="400"/>
    </location>
</feature>
<dbReference type="SUPFAM" id="SSF103473">
    <property type="entry name" value="MFS general substrate transporter"/>
    <property type="match status" value="1"/>
</dbReference>
<evidence type="ECO:0000313" key="9">
    <source>
        <dbReference type="EMBL" id="KIQ61887.1"/>
    </source>
</evidence>
<evidence type="ECO:0000256" key="7">
    <source>
        <dbReference type="SAM" id="Phobius"/>
    </source>
</evidence>
<feature type="transmembrane region" description="Helical" evidence="7">
    <location>
        <begin position="446"/>
        <end position="469"/>
    </location>
</feature>
<dbReference type="GO" id="GO:0022857">
    <property type="term" value="F:transmembrane transporter activity"/>
    <property type="evidence" value="ECO:0007669"/>
    <property type="project" value="InterPro"/>
</dbReference>
<keyword evidence="5 7" id="KW-1133">Transmembrane helix</keyword>
<evidence type="ECO:0000256" key="4">
    <source>
        <dbReference type="ARBA" id="ARBA00022692"/>
    </source>
</evidence>
<dbReference type="PANTHER" id="PTHR23501">
    <property type="entry name" value="MAJOR FACILITATOR SUPERFAMILY"/>
    <property type="match status" value="1"/>
</dbReference>
<dbReference type="STRING" id="2064.TR51_21855"/>
<proteinExistence type="predicted"/>
<dbReference type="PROSITE" id="PS50850">
    <property type="entry name" value="MFS"/>
    <property type="match status" value="1"/>
</dbReference>
<dbReference type="Proteomes" id="UP000032066">
    <property type="component" value="Unassembled WGS sequence"/>
</dbReference>